<dbReference type="GO" id="GO:0048038">
    <property type="term" value="F:quinone binding"/>
    <property type="evidence" value="ECO:0007669"/>
    <property type="project" value="InterPro"/>
</dbReference>
<protein>
    <recommendedName>
        <fullName evidence="2">NADH-quinone oxidoreductase subunit D domain-containing protein</fullName>
    </recommendedName>
</protein>
<dbReference type="SUPFAM" id="SSF56762">
    <property type="entry name" value="HydB/Nqo4-like"/>
    <property type="match status" value="1"/>
</dbReference>
<dbReference type="InterPro" id="IPR001135">
    <property type="entry name" value="NADH_Q_OxRdtase_suD"/>
</dbReference>
<dbReference type="AlphaFoldDB" id="A0A133VJV5"/>
<sequence length="181" mass="20570">REKNNRYSRIFQNGPVALRTRNIGIISKENAEKDATGPIARASGMKFDYREPHSTYQKLDFSTIYREEGDVLARVVQRFDEVNQSIDIIKRVIDRIEPGPIREYTEMEAGEAEHRMEAPRGELTYYIRTNEEGNIEDATIRTPSIMNVQACVDHMMGGAPTIADAVAIYESVDPCIACLER</sequence>
<organism evidence="3 4">
    <name type="scientific">candidate division MSBL1 archaeon SCGC-AAA382A20</name>
    <dbReference type="NCBI Taxonomy" id="1698280"/>
    <lineage>
        <taxon>Archaea</taxon>
        <taxon>Methanobacteriati</taxon>
        <taxon>Methanobacteriota</taxon>
        <taxon>candidate division MSBL1</taxon>
    </lineage>
</organism>
<evidence type="ECO:0000256" key="1">
    <source>
        <dbReference type="ARBA" id="ARBA00023002"/>
    </source>
</evidence>
<proteinExistence type="predicted"/>
<dbReference type="InterPro" id="IPR052197">
    <property type="entry name" value="ComplexI_49kDa-like"/>
</dbReference>
<dbReference type="GO" id="GO:0016651">
    <property type="term" value="F:oxidoreductase activity, acting on NAD(P)H"/>
    <property type="evidence" value="ECO:0007669"/>
    <property type="project" value="InterPro"/>
</dbReference>
<dbReference type="PANTHER" id="PTHR43485:SF1">
    <property type="entry name" value="FORMATE HYDROGENLYASE SUBUNIT 5-RELATED"/>
    <property type="match status" value="1"/>
</dbReference>
<dbReference type="GO" id="GO:0051287">
    <property type="term" value="F:NAD binding"/>
    <property type="evidence" value="ECO:0007669"/>
    <property type="project" value="InterPro"/>
</dbReference>
<dbReference type="Gene3D" id="1.10.645.10">
    <property type="entry name" value="Cytochrome-c3 Hydrogenase, chain B"/>
    <property type="match status" value="1"/>
</dbReference>
<gene>
    <name evidence="3" type="ORF">AKJ51_03130</name>
</gene>
<dbReference type="EMBL" id="LHYE01000034">
    <property type="protein sequence ID" value="KXB06707.1"/>
    <property type="molecule type" value="Genomic_DNA"/>
</dbReference>
<evidence type="ECO:0000259" key="2">
    <source>
        <dbReference type="Pfam" id="PF00346"/>
    </source>
</evidence>
<evidence type="ECO:0000313" key="4">
    <source>
        <dbReference type="Proteomes" id="UP000070263"/>
    </source>
</evidence>
<dbReference type="InterPro" id="IPR029014">
    <property type="entry name" value="NiFe-Hase_large"/>
</dbReference>
<dbReference type="Pfam" id="PF00346">
    <property type="entry name" value="Complex1_49kDa"/>
    <property type="match status" value="2"/>
</dbReference>
<comment type="caution">
    <text evidence="3">The sequence shown here is derived from an EMBL/GenBank/DDBJ whole genome shotgun (WGS) entry which is preliminary data.</text>
</comment>
<dbReference type="PANTHER" id="PTHR43485">
    <property type="entry name" value="HYDROGENASE-4 COMPONENT G"/>
    <property type="match status" value="1"/>
</dbReference>
<keyword evidence="1" id="KW-0560">Oxidoreductase</keyword>
<name>A0A133VJV5_9EURY</name>
<feature type="non-terminal residue" evidence="3">
    <location>
        <position position="1"/>
    </location>
</feature>
<evidence type="ECO:0000313" key="3">
    <source>
        <dbReference type="EMBL" id="KXB06707.1"/>
    </source>
</evidence>
<reference evidence="3 4" key="1">
    <citation type="journal article" date="2016" name="Sci. Rep.">
        <title>Metabolic traits of an uncultured archaeal lineage -MSBL1- from brine pools of the Red Sea.</title>
        <authorList>
            <person name="Mwirichia R."/>
            <person name="Alam I."/>
            <person name="Rashid M."/>
            <person name="Vinu M."/>
            <person name="Ba-Alawi W."/>
            <person name="Anthony Kamau A."/>
            <person name="Kamanda Ngugi D."/>
            <person name="Goker M."/>
            <person name="Klenk H.P."/>
            <person name="Bajic V."/>
            <person name="Stingl U."/>
        </authorList>
    </citation>
    <scope>NUCLEOTIDE SEQUENCE [LARGE SCALE GENOMIC DNA]</scope>
    <source>
        <strain evidence="3">SCGC-AAA382A20</strain>
    </source>
</reference>
<keyword evidence="4" id="KW-1185">Reference proteome</keyword>
<accession>A0A133VJV5</accession>
<feature type="domain" description="NADH-quinone oxidoreductase subunit D" evidence="2">
    <location>
        <begin position="5"/>
        <end position="102"/>
    </location>
</feature>
<feature type="domain" description="NADH-quinone oxidoreductase subunit D" evidence="2">
    <location>
        <begin position="105"/>
        <end position="181"/>
    </location>
</feature>
<dbReference type="Proteomes" id="UP000070263">
    <property type="component" value="Unassembled WGS sequence"/>
</dbReference>